<keyword evidence="6" id="KW-1185">Reference proteome</keyword>
<dbReference type="InterPro" id="IPR052462">
    <property type="entry name" value="SLIRP/GR-RBP-like"/>
</dbReference>
<dbReference type="CDD" id="cd00590">
    <property type="entry name" value="RRM_SF"/>
    <property type="match status" value="1"/>
</dbReference>
<dbReference type="OrthoDB" id="439808at2759"/>
<feature type="compositionally biased region" description="Acidic residues" evidence="3">
    <location>
        <begin position="205"/>
        <end position="221"/>
    </location>
</feature>
<evidence type="ECO:0000256" key="2">
    <source>
        <dbReference type="PROSITE-ProRule" id="PRU00176"/>
    </source>
</evidence>
<gene>
    <name evidence="5" type="ORF">TrST_g14288</name>
</gene>
<evidence type="ECO:0000256" key="3">
    <source>
        <dbReference type="SAM" id="MobiDB-lite"/>
    </source>
</evidence>
<keyword evidence="1 2" id="KW-0694">RNA-binding</keyword>
<feature type="region of interest" description="Disordered" evidence="3">
    <location>
        <begin position="1"/>
        <end position="32"/>
    </location>
</feature>
<dbReference type="InterPro" id="IPR000504">
    <property type="entry name" value="RRM_dom"/>
</dbReference>
<dbReference type="Proteomes" id="UP001165085">
    <property type="component" value="Unassembled WGS sequence"/>
</dbReference>
<dbReference type="Pfam" id="PF00076">
    <property type="entry name" value="RRM_1"/>
    <property type="match status" value="1"/>
</dbReference>
<sequence>MRVSRRGSKLRGQDFSVSKLNEERKSNAGKKGGAGYVDPNKLFVGNLAFSVTEDQLLSWFESKGYGTHVSSCKIIRDWKTGDSKGYAFASFTDPIFATSAMESLTNHELEGRIVRLSQGQRKRTEAEVAFVTKDRRNAGDLTEEDLAIQSGLIEAEDDEREIYDDEVEYVDKEGDYDGEENIASEEFKGFGQFVNEDLNIDEWVAESETETGADGSDDEGNNEYPLLKW</sequence>
<dbReference type="PROSITE" id="PS50102">
    <property type="entry name" value="RRM"/>
    <property type="match status" value="1"/>
</dbReference>
<protein>
    <recommendedName>
        <fullName evidence="4">RRM domain-containing protein</fullName>
    </recommendedName>
</protein>
<dbReference type="EMBL" id="BRXY01000593">
    <property type="protein sequence ID" value="GMI02248.1"/>
    <property type="molecule type" value="Genomic_DNA"/>
</dbReference>
<proteinExistence type="predicted"/>
<evidence type="ECO:0000259" key="4">
    <source>
        <dbReference type="PROSITE" id="PS50102"/>
    </source>
</evidence>
<evidence type="ECO:0000313" key="5">
    <source>
        <dbReference type="EMBL" id="GMI02248.1"/>
    </source>
</evidence>
<evidence type="ECO:0000313" key="6">
    <source>
        <dbReference type="Proteomes" id="UP001165085"/>
    </source>
</evidence>
<dbReference type="GO" id="GO:0003723">
    <property type="term" value="F:RNA binding"/>
    <property type="evidence" value="ECO:0007669"/>
    <property type="project" value="UniProtKB-UniRule"/>
</dbReference>
<dbReference type="SMART" id="SM00360">
    <property type="entry name" value="RRM"/>
    <property type="match status" value="1"/>
</dbReference>
<organism evidence="5 6">
    <name type="scientific">Triparma strigata</name>
    <dbReference type="NCBI Taxonomy" id="1606541"/>
    <lineage>
        <taxon>Eukaryota</taxon>
        <taxon>Sar</taxon>
        <taxon>Stramenopiles</taxon>
        <taxon>Ochrophyta</taxon>
        <taxon>Bolidophyceae</taxon>
        <taxon>Parmales</taxon>
        <taxon>Triparmaceae</taxon>
        <taxon>Triparma</taxon>
    </lineage>
</organism>
<accession>A0A9W7CAK5</accession>
<name>A0A9W7CAK5_9STRA</name>
<dbReference type="InterPro" id="IPR035979">
    <property type="entry name" value="RBD_domain_sf"/>
</dbReference>
<feature type="domain" description="RRM" evidence="4">
    <location>
        <begin position="40"/>
        <end position="121"/>
    </location>
</feature>
<dbReference type="InterPro" id="IPR012677">
    <property type="entry name" value="Nucleotide-bd_a/b_plait_sf"/>
</dbReference>
<dbReference type="Gene3D" id="3.30.70.330">
    <property type="match status" value="1"/>
</dbReference>
<evidence type="ECO:0000256" key="1">
    <source>
        <dbReference type="ARBA" id="ARBA00022884"/>
    </source>
</evidence>
<comment type="caution">
    <text evidence="5">The sequence shown here is derived from an EMBL/GenBank/DDBJ whole genome shotgun (WGS) entry which is preliminary data.</text>
</comment>
<dbReference type="PANTHER" id="PTHR48027">
    <property type="entry name" value="HETEROGENEOUS NUCLEAR RIBONUCLEOPROTEIN 87F-RELATED"/>
    <property type="match status" value="1"/>
</dbReference>
<dbReference type="SUPFAM" id="SSF54928">
    <property type="entry name" value="RNA-binding domain, RBD"/>
    <property type="match status" value="1"/>
</dbReference>
<feature type="region of interest" description="Disordered" evidence="3">
    <location>
        <begin position="205"/>
        <end position="229"/>
    </location>
</feature>
<reference evidence="6" key="1">
    <citation type="journal article" date="2023" name="Commun. Biol.">
        <title>Genome analysis of Parmales, the sister group of diatoms, reveals the evolutionary specialization of diatoms from phago-mixotrophs to photoautotrophs.</title>
        <authorList>
            <person name="Ban H."/>
            <person name="Sato S."/>
            <person name="Yoshikawa S."/>
            <person name="Yamada K."/>
            <person name="Nakamura Y."/>
            <person name="Ichinomiya M."/>
            <person name="Sato N."/>
            <person name="Blanc-Mathieu R."/>
            <person name="Endo H."/>
            <person name="Kuwata A."/>
            <person name="Ogata H."/>
        </authorList>
    </citation>
    <scope>NUCLEOTIDE SEQUENCE [LARGE SCALE GENOMIC DNA]</scope>
    <source>
        <strain evidence="6">NIES 3701</strain>
    </source>
</reference>
<dbReference type="AlphaFoldDB" id="A0A9W7CAK5"/>